<evidence type="ECO:0000256" key="1">
    <source>
        <dbReference type="SAM" id="MobiDB-lite"/>
    </source>
</evidence>
<feature type="transmembrane region" description="Helical" evidence="2">
    <location>
        <begin position="207"/>
        <end position="226"/>
    </location>
</feature>
<reference evidence="3 4" key="1">
    <citation type="submission" date="2015-12" db="EMBL/GenBank/DDBJ databases">
        <title>Genome sequence of Streptomyces sp. G25.</title>
        <authorList>
            <person name="Poehlein A."/>
            <person name="Roettig A."/>
            <person name="Hiessl S."/>
            <person name="Hauschild P."/>
            <person name="Schauer J."/>
            <person name="Madkour M.H."/>
            <person name="Al-Ansari A.M."/>
            <person name="Almakishah N.H."/>
            <person name="Steinbuechel A."/>
            <person name="Daniel R."/>
        </authorList>
    </citation>
    <scope>NUCLEOTIDE SEQUENCE [LARGE SCALE GENOMIC DNA]</scope>
    <source>
        <strain evidence="4">G25(2015)</strain>
    </source>
</reference>
<feature type="transmembrane region" description="Helical" evidence="2">
    <location>
        <begin position="238"/>
        <end position="257"/>
    </location>
</feature>
<sequence length="411" mass="41852">MRTQGTEEARTQGTEDAREVVDEAGGSGSSVEVSARTEVRATQRDGRQDRRERRPDGARRRAVDPVKGLMHQHRELCERAIDPLEIAAGLEAHGVTDRTAARFRHRDVFSLAEEMYARVPRAGEPAEPPETRGTPEPRAAWVATALLPGAVCGLAVAGMHALGGNLRLVAGIFGAIAVTAALCVALRHGPLHTPGRTGTATRAWTGWLILYAVCGDGLLAAALAGGPDGPWPLATAPALGLALAVAPAAWCAYLFATKARSRLAVSRGLAELRAAVRPLLLGVFAMFLTVLAILLGLSGAVLGEDAAYAGAGALGALLLLGRLLAAHGAGHVQAAVLGAAAGAEMLALASAFAGRLPGFSVLAVPVEAAVDAGGPGLVPAAACGAAALVLLVHAVRRLACASAHATPEDAS</sequence>
<feature type="region of interest" description="Disordered" evidence="1">
    <location>
        <begin position="1"/>
        <end position="65"/>
    </location>
</feature>
<feature type="transmembrane region" description="Helical" evidence="2">
    <location>
        <begin position="139"/>
        <end position="162"/>
    </location>
</feature>
<feature type="transmembrane region" description="Helical" evidence="2">
    <location>
        <begin position="376"/>
        <end position="395"/>
    </location>
</feature>
<accession>A0A177HWD2</accession>
<feature type="compositionally biased region" description="Basic and acidic residues" evidence="1">
    <location>
        <begin position="35"/>
        <end position="64"/>
    </location>
</feature>
<evidence type="ECO:0000313" key="4">
    <source>
        <dbReference type="Proteomes" id="UP000077381"/>
    </source>
</evidence>
<feature type="transmembrane region" description="Helical" evidence="2">
    <location>
        <begin position="332"/>
        <end position="356"/>
    </location>
</feature>
<feature type="compositionally biased region" description="Basic and acidic residues" evidence="1">
    <location>
        <begin position="1"/>
        <end position="21"/>
    </location>
</feature>
<evidence type="ECO:0000313" key="3">
    <source>
        <dbReference type="EMBL" id="OAH14448.1"/>
    </source>
</evidence>
<organism evidence="3 4">
    <name type="scientific">Streptomyces jeddahensis</name>
    <dbReference type="NCBI Taxonomy" id="1716141"/>
    <lineage>
        <taxon>Bacteria</taxon>
        <taxon>Bacillati</taxon>
        <taxon>Actinomycetota</taxon>
        <taxon>Actinomycetes</taxon>
        <taxon>Kitasatosporales</taxon>
        <taxon>Streptomycetaceae</taxon>
        <taxon>Streptomyces</taxon>
    </lineage>
</organism>
<comment type="caution">
    <text evidence="3">The sequence shown here is derived from an EMBL/GenBank/DDBJ whole genome shotgun (WGS) entry which is preliminary data.</text>
</comment>
<feature type="transmembrane region" description="Helical" evidence="2">
    <location>
        <begin position="168"/>
        <end position="186"/>
    </location>
</feature>
<keyword evidence="4" id="KW-1185">Reference proteome</keyword>
<dbReference type="AlphaFoldDB" id="A0A177HWD2"/>
<dbReference type="Proteomes" id="UP000077381">
    <property type="component" value="Unassembled WGS sequence"/>
</dbReference>
<keyword evidence="2" id="KW-0812">Transmembrane</keyword>
<gene>
    <name evidence="3" type="ORF">STSP_21680</name>
</gene>
<evidence type="ECO:0008006" key="5">
    <source>
        <dbReference type="Google" id="ProtNLM"/>
    </source>
</evidence>
<evidence type="ECO:0000256" key="2">
    <source>
        <dbReference type="SAM" id="Phobius"/>
    </source>
</evidence>
<dbReference type="EMBL" id="LOHS01000062">
    <property type="protein sequence ID" value="OAH14448.1"/>
    <property type="molecule type" value="Genomic_DNA"/>
</dbReference>
<dbReference type="PATRIC" id="fig|1716141.3.peg.2278"/>
<proteinExistence type="predicted"/>
<protein>
    <recommendedName>
        <fullName evidence="5">Integral membrane protein</fullName>
    </recommendedName>
</protein>
<dbReference type="RefSeq" id="WP_232789583.1">
    <property type="nucleotide sequence ID" value="NZ_LOHS01000062.1"/>
</dbReference>
<dbReference type="STRING" id="1716141.STSP_21680"/>
<feature type="transmembrane region" description="Helical" evidence="2">
    <location>
        <begin position="306"/>
        <end position="325"/>
    </location>
</feature>
<name>A0A177HWD2_9ACTN</name>
<keyword evidence="2" id="KW-1133">Transmembrane helix</keyword>
<feature type="transmembrane region" description="Helical" evidence="2">
    <location>
        <begin position="278"/>
        <end position="300"/>
    </location>
</feature>
<keyword evidence="2" id="KW-0472">Membrane</keyword>